<keyword evidence="3" id="KW-1185">Reference proteome</keyword>
<comment type="caution">
    <text evidence="2">The sequence shown here is derived from an EMBL/GenBank/DDBJ whole genome shotgun (WGS) entry which is preliminary data.</text>
</comment>
<feature type="non-terminal residue" evidence="2">
    <location>
        <position position="379"/>
    </location>
</feature>
<evidence type="ECO:0000313" key="2">
    <source>
        <dbReference type="EMBL" id="CAK0905621.1"/>
    </source>
</evidence>
<reference evidence="2" key="1">
    <citation type="submission" date="2023-10" db="EMBL/GenBank/DDBJ databases">
        <authorList>
            <person name="Chen Y."/>
            <person name="Shah S."/>
            <person name="Dougan E. K."/>
            <person name="Thang M."/>
            <person name="Chan C."/>
        </authorList>
    </citation>
    <scope>NUCLEOTIDE SEQUENCE [LARGE SCALE GENOMIC DNA]</scope>
</reference>
<gene>
    <name evidence="2" type="ORF">PCOR1329_LOCUS81263</name>
</gene>
<feature type="compositionally biased region" description="Basic residues" evidence="1">
    <location>
        <begin position="1"/>
        <end position="13"/>
    </location>
</feature>
<dbReference type="EMBL" id="CAUYUJ010021591">
    <property type="protein sequence ID" value="CAK0905621.1"/>
    <property type="molecule type" value="Genomic_DNA"/>
</dbReference>
<proteinExistence type="predicted"/>
<name>A0ABN9Y064_9DINO</name>
<protein>
    <submittedName>
        <fullName evidence="2">Uncharacterized protein</fullName>
    </submittedName>
</protein>
<evidence type="ECO:0000313" key="3">
    <source>
        <dbReference type="Proteomes" id="UP001189429"/>
    </source>
</evidence>
<feature type="region of interest" description="Disordered" evidence="1">
    <location>
        <begin position="1"/>
        <end position="30"/>
    </location>
</feature>
<evidence type="ECO:0000256" key="1">
    <source>
        <dbReference type="SAM" id="MobiDB-lite"/>
    </source>
</evidence>
<feature type="non-terminal residue" evidence="2">
    <location>
        <position position="1"/>
    </location>
</feature>
<organism evidence="2 3">
    <name type="scientific">Prorocentrum cordatum</name>
    <dbReference type="NCBI Taxonomy" id="2364126"/>
    <lineage>
        <taxon>Eukaryota</taxon>
        <taxon>Sar</taxon>
        <taxon>Alveolata</taxon>
        <taxon>Dinophyceae</taxon>
        <taxon>Prorocentrales</taxon>
        <taxon>Prorocentraceae</taxon>
        <taxon>Prorocentrum</taxon>
    </lineage>
</organism>
<accession>A0ABN9Y064</accession>
<dbReference type="Proteomes" id="UP001189429">
    <property type="component" value="Unassembled WGS sequence"/>
</dbReference>
<sequence>HAGRQAHRGVRPRLGRDGAGPQEPVARAGGPDVAKQRLLCGTELLDSPRSPVAAGHLLLVESRRRNLALASQGARLGGELGRCCSRNCGASFRPNFGWQQERKCNVSSFEEVSARGVYFVTDKLGFSYDYLASTRLRLLRAKNAPGQEAAVRHLIAHEQRCSREGELLSRISLRDHLLHALEGLSVARRSPTDVIPFDVEYPAELQWNVKKALTYPPACEVRALGFAGHFGVHRDLQDGVDVPEPAAARGRKRKLAYREDERTASCANKDKARPAMRGHTAGRQFVLDPQSRLLLGATEHSHSENMADKLRVVKAVMGLPSVRADLLFHDDACHFEQHVQKNHAAFFRNVTYFLIGKFHLKNHKCSKRKWTKAETTRAK</sequence>